<evidence type="ECO:0000313" key="3">
    <source>
        <dbReference type="Proteomes" id="UP001075225"/>
    </source>
</evidence>
<comment type="caution">
    <text evidence="2">The sequence shown here is derived from an EMBL/GenBank/DDBJ whole genome shotgun (WGS) entry which is preliminary data.</text>
</comment>
<gene>
    <name evidence="2" type="ORF">O6B32_02360</name>
</gene>
<evidence type="ECO:0000313" key="2">
    <source>
        <dbReference type="EMBL" id="MCZ6159326.1"/>
    </source>
</evidence>
<feature type="region of interest" description="Disordered" evidence="1">
    <location>
        <begin position="83"/>
        <end position="120"/>
    </location>
</feature>
<organism evidence="2 3">
    <name type="scientific">Campylobacter ureolyticus</name>
    <dbReference type="NCBI Taxonomy" id="827"/>
    <lineage>
        <taxon>Bacteria</taxon>
        <taxon>Pseudomonadati</taxon>
        <taxon>Campylobacterota</taxon>
        <taxon>Epsilonproteobacteria</taxon>
        <taxon>Campylobacterales</taxon>
        <taxon>Campylobacteraceae</taxon>
        <taxon>Campylobacter</taxon>
    </lineage>
</organism>
<accession>A0A9Q4PUH5</accession>
<dbReference type="EMBL" id="JAPXGO010000001">
    <property type="protein sequence ID" value="MCZ6159326.1"/>
    <property type="molecule type" value="Genomic_DNA"/>
</dbReference>
<protein>
    <submittedName>
        <fullName evidence="2">Uncharacterized protein</fullName>
    </submittedName>
</protein>
<dbReference type="Proteomes" id="UP001075225">
    <property type="component" value="Unassembled WGS sequence"/>
</dbReference>
<dbReference type="RefSeq" id="WP_269484383.1">
    <property type="nucleotide sequence ID" value="NZ_JAPXGH010000009.1"/>
</dbReference>
<feature type="compositionally biased region" description="Pro residues" evidence="1">
    <location>
        <begin position="100"/>
        <end position="120"/>
    </location>
</feature>
<name>A0A9Q4PUH5_9BACT</name>
<evidence type="ECO:0000256" key="1">
    <source>
        <dbReference type="SAM" id="MobiDB-lite"/>
    </source>
</evidence>
<reference evidence="2" key="1">
    <citation type="submission" date="2022-12" db="EMBL/GenBank/DDBJ databases">
        <title>Species Delineation and Comparative Genomics within the Campylobacter ureolyticus Complex.</title>
        <authorList>
            <person name="Maki J."/>
            <person name="Howard M."/>
            <person name="Connelly S."/>
            <person name="Hardy D.J."/>
            <person name="Cameron A."/>
        </authorList>
    </citation>
    <scope>NUCLEOTIDE SEQUENCE</scope>
    <source>
        <strain evidence="2">URMC_787</strain>
    </source>
</reference>
<sequence length="409" mass="45352">MSWYEGNNALEPANNIEDRKAVSKNWAENANKKAVKRQKLNSISKLIKSIGGLGSIFMPTEMGISDFSDDPDFMSLTQEQNRNFRNLPSGWGGKDNSSPTPSPSPTPTPSPSPTPFPSPNLPENNLLSILNQQNNILIKLVNAVGLVGVATVKNISKSDNRTYGDTTVNKQNEAFAIAQIQMQDKINSTIGDVAISLKGIKEAVSPNSQNLEKISQSLKGLKLDPVINLPEMKPSFAPVLDVKPNINPTNIINVKPATVDNTIRVESNLNIKDKVKVDFPSSFIDIQKKIQADYEKIAQAQAKQTENSDKSLELEEKTYEIYEENDKYNKEPRALTNFYGETMGKMSPREVAVVNNAMNSKVQTDEDDFGKDGELDDFSLFGGLDISELLKIFKYELPGKIDEEYFRGK</sequence>
<proteinExistence type="predicted"/>
<dbReference type="AlphaFoldDB" id="A0A9Q4PUH5"/>